<feature type="compositionally biased region" description="Acidic residues" evidence="7">
    <location>
        <begin position="971"/>
        <end position="981"/>
    </location>
</feature>
<evidence type="ECO:0000256" key="2">
    <source>
        <dbReference type="ARBA" id="ARBA00006331"/>
    </source>
</evidence>
<feature type="region of interest" description="Disordered" evidence="7">
    <location>
        <begin position="1089"/>
        <end position="1116"/>
    </location>
</feature>
<evidence type="ECO:0000256" key="1">
    <source>
        <dbReference type="ARBA" id="ARBA00000885"/>
    </source>
</evidence>
<evidence type="ECO:0000256" key="7">
    <source>
        <dbReference type="SAM" id="MobiDB-lite"/>
    </source>
</evidence>
<dbReference type="InterPro" id="IPR057948">
    <property type="entry name" value="TPR_TRIP12_N"/>
</dbReference>
<feature type="region of interest" description="Disordered" evidence="7">
    <location>
        <begin position="572"/>
        <end position="595"/>
    </location>
</feature>
<dbReference type="InterPro" id="IPR000569">
    <property type="entry name" value="HECT_dom"/>
</dbReference>
<protein>
    <recommendedName>
        <fullName evidence="3">HECT-type E3 ubiquitin transferase</fullName>
        <ecNumber evidence="3">2.3.2.26</ecNumber>
    </recommendedName>
</protein>
<keyword evidence="5 6" id="KW-0833">Ubl conjugation pathway</keyword>
<comment type="catalytic activity">
    <reaction evidence="1">
        <text>S-ubiquitinyl-[E2 ubiquitin-conjugating enzyme]-L-cysteine + [acceptor protein]-L-lysine = [E2 ubiquitin-conjugating enzyme]-L-cysteine + N(6)-ubiquitinyl-[acceptor protein]-L-lysine.</text>
        <dbReference type="EC" id="2.3.2.26"/>
    </reaction>
</comment>
<evidence type="ECO:0000313" key="9">
    <source>
        <dbReference type="EMBL" id="RKP39711.1"/>
    </source>
</evidence>
<feature type="compositionally biased region" description="Polar residues" evidence="7">
    <location>
        <begin position="388"/>
        <end position="401"/>
    </location>
</feature>
<dbReference type="PANTHER" id="PTHR45670">
    <property type="entry name" value="E3 UBIQUITIN-PROTEIN LIGASE TRIP12"/>
    <property type="match status" value="1"/>
</dbReference>
<dbReference type="InterPro" id="IPR011989">
    <property type="entry name" value="ARM-like"/>
</dbReference>
<dbReference type="GO" id="GO:0000209">
    <property type="term" value="P:protein polyubiquitination"/>
    <property type="evidence" value="ECO:0007669"/>
    <property type="project" value="TreeGrafter"/>
</dbReference>
<comment type="similarity">
    <text evidence="2">Belongs to the UPL family. K-HECT subfamily.</text>
</comment>
<feature type="compositionally biased region" description="Basic and acidic residues" evidence="7">
    <location>
        <begin position="954"/>
        <end position="970"/>
    </location>
</feature>
<evidence type="ECO:0000259" key="8">
    <source>
        <dbReference type="PROSITE" id="PS50237"/>
    </source>
</evidence>
<dbReference type="GO" id="GO:0043161">
    <property type="term" value="P:proteasome-mediated ubiquitin-dependent protein catabolic process"/>
    <property type="evidence" value="ECO:0007669"/>
    <property type="project" value="TreeGrafter"/>
</dbReference>
<keyword evidence="4" id="KW-0808">Transferase</keyword>
<evidence type="ECO:0000256" key="4">
    <source>
        <dbReference type="ARBA" id="ARBA00022679"/>
    </source>
</evidence>
<evidence type="ECO:0000313" key="10">
    <source>
        <dbReference type="Proteomes" id="UP000268162"/>
    </source>
</evidence>
<feature type="region of interest" description="Disordered" evidence="7">
    <location>
        <begin position="858"/>
        <end position="885"/>
    </location>
</feature>
<feature type="active site" description="Glycyl thioester intermediate" evidence="6">
    <location>
        <position position="1624"/>
    </location>
</feature>
<dbReference type="GO" id="GO:0016607">
    <property type="term" value="C:nuclear speck"/>
    <property type="evidence" value="ECO:0007669"/>
    <property type="project" value="TreeGrafter"/>
</dbReference>
<feature type="compositionally biased region" description="Acidic residues" evidence="7">
    <location>
        <begin position="933"/>
        <end position="953"/>
    </location>
</feature>
<evidence type="ECO:0000256" key="3">
    <source>
        <dbReference type="ARBA" id="ARBA00012485"/>
    </source>
</evidence>
<dbReference type="Gene3D" id="3.30.2410.10">
    <property type="entry name" value="Hect, E3 ligase catalytic domain"/>
    <property type="match status" value="1"/>
</dbReference>
<dbReference type="Pfam" id="PF25579">
    <property type="entry name" value="TPR_TRIP12_N"/>
    <property type="match status" value="1"/>
</dbReference>
<proteinExistence type="inferred from homology"/>
<feature type="compositionally biased region" description="Polar residues" evidence="7">
    <location>
        <begin position="1002"/>
        <end position="1019"/>
    </location>
</feature>
<dbReference type="EC" id="2.3.2.26" evidence="3"/>
<feature type="compositionally biased region" description="Low complexity" evidence="7">
    <location>
        <begin position="1092"/>
        <end position="1105"/>
    </location>
</feature>
<dbReference type="GO" id="GO:0061630">
    <property type="term" value="F:ubiquitin protein ligase activity"/>
    <property type="evidence" value="ECO:0007669"/>
    <property type="project" value="UniProtKB-EC"/>
</dbReference>
<organism evidence="9 10">
    <name type="scientific">Dimargaris cristalligena</name>
    <dbReference type="NCBI Taxonomy" id="215637"/>
    <lineage>
        <taxon>Eukaryota</taxon>
        <taxon>Fungi</taxon>
        <taxon>Fungi incertae sedis</taxon>
        <taxon>Zoopagomycota</taxon>
        <taxon>Kickxellomycotina</taxon>
        <taxon>Dimargaritomycetes</taxon>
        <taxon>Dimargaritales</taxon>
        <taxon>Dimargaritaceae</taxon>
        <taxon>Dimargaris</taxon>
    </lineage>
</organism>
<dbReference type="SUPFAM" id="SSF56204">
    <property type="entry name" value="Hect, E3 ligase catalytic domain"/>
    <property type="match status" value="1"/>
</dbReference>
<dbReference type="SUPFAM" id="SSF48371">
    <property type="entry name" value="ARM repeat"/>
    <property type="match status" value="1"/>
</dbReference>
<dbReference type="InterPro" id="IPR035983">
    <property type="entry name" value="Hect_E3_ubiquitin_ligase"/>
</dbReference>
<dbReference type="PANTHER" id="PTHR45670:SF1">
    <property type="entry name" value="E3 UBIQUITIN-PROTEIN LIGASE HECTD1"/>
    <property type="match status" value="1"/>
</dbReference>
<dbReference type="Pfam" id="PF00632">
    <property type="entry name" value="HECT"/>
    <property type="match status" value="1"/>
</dbReference>
<accession>A0A4Q0A2H0</accession>
<dbReference type="STRING" id="215637.A0A4Q0A2H0"/>
<feature type="region of interest" description="Disordered" evidence="7">
    <location>
        <begin position="920"/>
        <end position="1035"/>
    </location>
</feature>
<dbReference type="InterPro" id="IPR016024">
    <property type="entry name" value="ARM-type_fold"/>
</dbReference>
<dbReference type="EMBL" id="ML002249">
    <property type="protein sequence ID" value="RKP39711.1"/>
    <property type="molecule type" value="Genomic_DNA"/>
</dbReference>
<dbReference type="PROSITE" id="PS50237">
    <property type="entry name" value="HECT"/>
    <property type="match status" value="1"/>
</dbReference>
<feature type="region of interest" description="Disordered" evidence="7">
    <location>
        <begin position="371"/>
        <end position="404"/>
    </location>
</feature>
<dbReference type="Proteomes" id="UP000268162">
    <property type="component" value="Unassembled WGS sequence"/>
</dbReference>
<dbReference type="SMART" id="SM00119">
    <property type="entry name" value="HECTc"/>
    <property type="match status" value="1"/>
</dbReference>
<name>A0A4Q0A2H0_9FUNG</name>
<evidence type="ECO:0000256" key="5">
    <source>
        <dbReference type="ARBA" id="ARBA00022786"/>
    </source>
</evidence>
<feature type="domain" description="HECT" evidence="8">
    <location>
        <begin position="1284"/>
        <end position="1657"/>
    </location>
</feature>
<dbReference type="Gene3D" id="3.90.1750.10">
    <property type="entry name" value="Hect, E3 ligase catalytic domains"/>
    <property type="match status" value="1"/>
</dbReference>
<dbReference type="Gene3D" id="1.25.10.10">
    <property type="entry name" value="Leucine-rich Repeat Variant"/>
    <property type="match status" value="1"/>
</dbReference>
<gene>
    <name evidence="9" type="ORF">BJ085DRAFT_13615</name>
</gene>
<feature type="compositionally biased region" description="Polar residues" evidence="7">
    <location>
        <begin position="920"/>
        <end position="932"/>
    </location>
</feature>
<reference evidence="10" key="1">
    <citation type="journal article" date="2018" name="Nat. Microbiol.">
        <title>Leveraging single-cell genomics to expand the fungal tree of life.</title>
        <authorList>
            <person name="Ahrendt S.R."/>
            <person name="Quandt C.A."/>
            <person name="Ciobanu D."/>
            <person name="Clum A."/>
            <person name="Salamov A."/>
            <person name="Andreopoulos B."/>
            <person name="Cheng J.F."/>
            <person name="Woyke T."/>
            <person name="Pelin A."/>
            <person name="Henrissat B."/>
            <person name="Reynolds N.K."/>
            <person name="Benny G.L."/>
            <person name="Smith M.E."/>
            <person name="James T.Y."/>
            <person name="Grigoriev I.V."/>
        </authorList>
    </citation>
    <scope>NUCLEOTIDE SEQUENCE [LARGE SCALE GENOMIC DNA]</scope>
    <source>
        <strain evidence="10">RSA 468</strain>
    </source>
</reference>
<sequence length="1657" mass="180620">MAGLNFNSPNSNSQFRTLLTAIKNRDDPTTQLMALQELAELLSIATEESLAGQFNLDVYARELVAILKGPDAAENAASQDTGAYANEYELMLAAMYGGGGASTGGVNLDLMLLACRCIFNLIEAFPPAIPAVVAHGLIPVLCSKLQSIDFTELAEQALSTLEKVSAGFPAAVVREGGLSAALTYFDFFAIHVQRTAITTAANCATRITPDQFPQVREIIPIIDRLLDYSDQRVVEQTCLYLSRVVRCFRGDADKLNQLVSDDTLNRLLGGDSNPSVTLSSPIFGRVVQTLALIARESTHHTLILLQLEVVDNVCALFATRPATTSQGSTVSNTDGEAPFPKDFTLNDLPADKISDFLSLLTDLLPLLPCQKPESRPSSLGGPSGRGPNTPNANEPLTSSTVDNEKRQTIYQDHPAYRDQFGERALPIFLKLFQTAMGTDVRKRVAVFILKIVHLLDTDQISRWVTPLPFTGALAHNLSQDQAPLYLVVASVLIITLLTEKCPAFYIERFRREGVAHQLRQIRSRLTEEYTNIDSTPDSSGEPVDCDEARYEMLEPSLQPGMVSTPLDTLFQSEASVHPPPGDGPPSTQNTPQAPASVPRWKLNLELLGRWLHHRLGALVNMLSPSFGSASATPVYDQLVDLTQQLDTYIGPLVSEKAIDIRSVLGPISALIKHPDGLTPFEFHECGLVDALVKFLTAEASDYGLTCDQRQQLFVEVFWPSGLTTDFPTPSDPTQTPAVVTLIESLHSLLGRHQHLPIEMAPQSPNDTARNPAAMLAKQIRLQLLPADGPSPGETTGTPIANGGPRFVVSIHALASFSTLEEYIKPRLVTPAMGPGQLMMSSLQQSFLDYENSRSMMAQGRPFSGLASGSANRDAPPTSTPGNLTNPSSLWASALAAFTAAANTAGSMADGVGFIDQAAQSHDNAPNQTPVETENQDVDIDGNGDGDTGMDGDQDTEKEPSDHHGHASDHPENEEDDDEDALSAEIKLPDSQANTPLRPAAASGSTPRSAATRASDSPTVRRTRGSPTAPPRNPASFHLEFEVDGKRVTSNQAVIYSALHSQLQTLAQNDNIRSPWANVFTVTYRRVADTESDLTSSSTDSPPVDETLSRPNDLPTGLTDTGPLLTLLATLYQLNNRLSEWASDHPKLVSTLPVAPAQFHHSGITAKLLRQLDEPLVVVSRCLPSWCTYLMTRYAFLFPFEVRFSFVRFTAFGYSRSIAQWQNQLNSGASRPSNMSNLLGRIQRQKVRISRQKILLSAAKVMELYGASHSILEIEYFDEAGTGLGPTLEFYATISRELCRRSLMLWRDDEASPSPHPDDSDPAQSGSAYVAIGQANGLFPRPYDPARPNNEVLHWFNFMGQFIAKALLDSRIIDIPLHPLFIDLVLGRPFAPTVANLRQVDPDLARSLTLLQWFVEAKKTIEADESLSADQKAQQLDQLRHPTGVSVDDLCLDFTLPGFGDVPLNTASLGEPADEEVGAVTLTNVETYLNRVLSMTLADGITPQVTAFQRGFNRVFALPRLAIFSATELSTLFGAAEEDWGVSTLQASIIADHGYCSTSPVVVALIEIMSEMTPAERRTFLRFITGSPKLPIGGFKALSPRITVVCKPCEPPLTPRDYLPSVMTCVNYLKVPNYPSKDMLKERLFTAMYEGQNSFHLS</sequence>
<dbReference type="InterPro" id="IPR045322">
    <property type="entry name" value="HECTD1/TRIP12-like"/>
</dbReference>
<evidence type="ECO:0000256" key="6">
    <source>
        <dbReference type="PROSITE-ProRule" id="PRU00104"/>
    </source>
</evidence>
<keyword evidence="10" id="KW-1185">Reference proteome</keyword>